<accession>A0A485KP51</accession>
<evidence type="ECO:0000313" key="2">
    <source>
        <dbReference type="EMBL" id="VFT86697.1"/>
    </source>
</evidence>
<dbReference type="EMBL" id="VJMH01005165">
    <property type="protein sequence ID" value="KAF0699635.1"/>
    <property type="molecule type" value="Genomic_DNA"/>
</dbReference>
<protein>
    <submittedName>
        <fullName evidence="2">Aste57867_9818 protein</fullName>
    </submittedName>
</protein>
<proteinExistence type="predicted"/>
<organism evidence="2 3">
    <name type="scientific">Aphanomyces stellatus</name>
    <dbReference type="NCBI Taxonomy" id="120398"/>
    <lineage>
        <taxon>Eukaryota</taxon>
        <taxon>Sar</taxon>
        <taxon>Stramenopiles</taxon>
        <taxon>Oomycota</taxon>
        <taxon>Saprolegniomycetes</taxon>
        <taxon>Saprolegniales</taxon>
        <taxon>Verrucalvaceae</taxon>
        <taxon>Aphanomyces</taxon>
    </lineage>
</organism>
<reference evidence="2 3" key="1">
    <citation type="submission" date="2019-03" db="EMBL/GenBank/DDBJ databases">
        <authorList>
            <person name="Gaulin E."/>
            <person name="Dumas B."/>
        </authorList>
    </citation>
    <scope>NUCLEOTIDE SEQUENCE [LARGE SCALE GENOMIC DNA]</scope>
    <source>
        <strain evidence="2">CBS 568.67</strain>
    </source>
</reference>
<dbReference type="EMBL" id="CAADRA010005186">
    <property type="protein sequence ID" value="VFT86697.1"/>
    <property type="molecule type" value="Genomic_DNA"/>
</dbReference>
<name>A0A485KP51_9STRA</name>
<keyword evidence="3" id="KW-1185">Reference proteome</keyword>
<gene>
    <name evidence="2" type="primary">Aste57867_9818</name>
    <name evidence="1" type="ORF">As57867_009779</name>
    <name evidence="2" type="ORF">ASTE57867_9818</name>
</gene>
<sequence>MTASKNSSNQTKALTLNTTQKHHEKLHMCLVCGAGPFCSDHIGQHFTPCFDAHCPVSSSNNKSIPKSLPHGPTKCHARVFGHGFKVATPAPSWNQPEHCIPKYTFNLDVY</sequence>
<evidence type="ECO:0000313" key="3">
    <source>
        <dbReference type="Proteomes" id="UP000332933"/>
    </source>
</evidence>
<dbReference type="Proteomes" id="UP000332933">
    <property type="component" value="Unassembled WGS sequence"/>
</dbReference>
<evidence type="ECO:0000313" key="1">
    <source>
        <dbReference type="EMBL" id="KAF0699635.1"/>
    </source>
</evidence>
<reference evidence="1" key="2">
    <citation type="submission" date="2019-06" db="EMBL/GenBank/DDBJ databases">
        <title>Genomics analysis of Aphanomyces spp. identifies a new class of oomycete effector associated with host adaptation.</title>
        <authorList>
            <person name="Gaulin E."/>
        </authorList>
    </citation>
    <scope>NUCLEOTIDE SEQUENCE</scope>
    <source>
        <strain evidence="1">CBS 578.67</strain>
    </source>
</reference>
<dbReference type="AlphaFoldDB" id="A0A485KP51"/>
<dbReference type="OrthoDB" id="80123at2759"/>